<evidence type="ECO:0000313" key="3">
    <source>
        <dbReference type="Proteomes" id="UP000278962"/>
    </source>
</evidence>
<evidence type="ECO:0000313" key="2">
    <source>
        <dbReference type="EMBL" id="RKQ86758.1"/>
    </source>
</evidence>
<keyword evidence="3" id="KW-1185">Reference proteome</keyword>
<accession>A0A660L004</accession>
<organism evidence="2 3">
    <name type="scientific">Solirubrobacter pauli</name>
    <dbReference type="NCBI Taxonomy" id="166793"/>
    <lineage>
        <taxon>Bacteria</taxon>
        <taxon>Bacillati</taxon>
        <taxon>Actinomycetota</taxon>
        <taxon>Thermoleophilia</taxon>
        <taxon>Solirubrobacterales</taxon>
        <taxon>Solirubrobacteraceae</taxon>
        <taxon>Solirubrobacter</taxon>
    </lineage>
</organism>
<gene>
    <name evidence="2" type="ORF">C8N24_4773</name>
</gene>
<dbReference type="EMBL" id="RBIL01000002">
    <property type="protein sequence ID" value="RKQ86758.1"/>
    <property type="molecule type" value="Genomic_DNA"/>
</dbReference>
<dbReference type="Proteomes" id="UP000278962">
    <property type="component" value="Unassembled WGS sequence"/>
</dbReference>
<feature type="region of interest" description="Disordered" evidence="1">
    <location>
        <begin position="66"/>
        <end position="89"/>
    </location>
</feature>
<protein>
    <recommendedName>
        <fullName evidence="4">Collagen triple helix repeat protein</fullName>
    </recommendedName>
</protein>
<dbReference type="AlphaFoldDB" id="A0A660L004"/>
<sequence length="198" mass="19628">MQALKRPGVWLGTIAVVLGMGGSAIAASQITSAQIKDGTIQAKDIKRGAIGTAQLSSAVKDNLTGGDGFTGATGPAGPAGPAGPPGAPGLAGVERVESIHFSLAPGQFSPNVTANCSPGKVVVGTGYYGSVAETNFVKAYTTFVGGFMVNDTNITVSDLHFQAICASAGGAVAASAARSATSAAYAADRKQILTARSR</sequence>
<dbReference type="RefSeq" id="WP_147447951.1">
    <property type="nucleotide sequence ID" value="NZ_RBIL01000002.1"/>
</dbReference>
<evidence type="ECO:0008006" key="4">
    <source>
        <dbReference type="Google" id="ProtNLM"/>
    </source>
</evidence>
<evidence type="ECO:0000256" key="1">
    <source>
        <dbReference type="SAM" id="MobiDB-lite"/>
    </source>
</evidence>
<name>A0A660L004_9ACTN</name>
<proteinExistence type="predicted"/>
<reference evidence="2 3" key="1">
    <citation type="submission" date="2018-10" db="EMBL/GenBank/DDBJ databases">
        <title>Genomic Encyclopedia of Archaeal and Bacterial Type Strains, Phase II (KMG-II): from individual species to whole genera.</title>
        <authorList>
            <person name="Goeker M."/>
        </authorList>
    </citation>
    <scope>NUCLEOTIDE SEQUENCE [LARGE SCALE GENOMIC DNA]</scope>
    <source>
        <strain evidence="2 3">DSM 14954</strain>
    </source>
</reference>
<comment type="caution">
    <text evidence="2">The sequence shown here is derived from an EMBL/GenBank/DDBJ whole genome shotgun (WGS) entry which is preliminary data.</text>
</comment>